<feature type="active site" description="Charge relay system" evidence="5">
    <location>
        <position position="316"/>
    </location>
</feature>
<keyword evidence="2 5" id="KW-0645">Protease</keyword>
<dbReference type="PANTHER" id="PTHR43806:SF11">
    <property type="entry name" value="CEREVISIN-RELATED"/>
    <property type="match status" value="1"/>
</dbReference>
<protein>
    <submittedName>
        <fullName evidence="8">S8 family serine peptidase</fullName>
    </submittedName>
</protein>
<accession>A0ABV2TJU2</accession>
<dbReference type="PROSITE" id="PS51892">
    <property type="entry name" value="SUBTILASE"/>
    <property type="match status" value="1"/>
</dbReference>
<proteinExistence type="inferred from homology"/>
<evidence type="ECO:0000259" key="7">
    <source>
        <dbReference type="Pfam" id="PF00082"/>
    </source>
</evidence>
<dbReference type="EMBL" id="JBEWZI010000007">
    <property type="protein sequence ID" value="MET7014189.1"/>
    <property type="molecule type" value="Genomic_DNA"/>
</dbReference>
<dbReference type="InterPro" id="IPR015500">
    <property type="entry name" value="Peptidase_S8_subtilisin-rel"/>
</dbReference>
<feature type="domain" description="Peptidase S8/S53" evidence="7">
    <location>
        <begin position="311"/>
        <end position="578"/>
    </location>
</feature>
<dbReference type="InterPro" id="IPR050131">
    <property type="entry name" value="Peptidase_S8_subtilisin-like"/>
</dbReference>
<dbReference type="InterPro" id="IPR023828">
    <property type="entry name" value="Peptidase_S8_Ser-AS"/>
</dbReference>
<evidence type="ECO:0000256" key="5">
    <source>
        <dbReference type="PROSITE-ProRule" id="PRU01240"/>
    </source>
</evidence>
<evidence type="ECO:0000313" key="9">
    <source>
        <dbReference type="Proteomes" id="UP001549691"/>
    </source>
</evidence>
<comment type="similarity">
    <text evidence="1 5">Belongs to the peptidase S8 family.</text>
</comment>
<comment type="caution">
    <text evidence="8">The sequence shown here is derived from an EMBL/GenBank/DDBJ whole genome shotgun (WGS) entry which is preliminary data.</text>
</comment>
<dbReference type="PROSITE" id="PS00138">
    <property type="entry name" value="SUBTILASE_SER"/>
    <property type="match status" value="1"/>
</dbReference>
<dbReference type="Pfam" id="PF00082">
    <property type="entry name" value="Peptidase_S8"/>
    <property type="match status" value="1"/>
</dbReference>
<name>A0ABV2TJU2_9RHOO</name>
<keyword evidence="9" id="KW-1185">Reference proteome</keyword>
<evidence type="ECO:0000256" key="1">
    <source>
        <dbReference type="ARBA" id="ARBA00011073"/>
    </source>
</evidence>
<feature type="region of interest" description="Disordered" evidence="6">
    <location>
        <begin position="1"/>
        <end position="42"/>
    </location>
</feature>
<evidence type="ECO:0000256" key="4">
    <source>
        <dbReference type="ARBA" id="ARBA00022825"/>
    </source>
</evidence>
<feature type="active site" description="Charge relay system" evidence="5">
    <location>
        <position position="354"/>
    </location>
</feature>
<reference evidence="8 9" key="1">
    <citation type="submission" date="2024-07" db="EMBL/GenBank/DDBJ databases">
        <title>Uliginosibacterium flavum JJ3220;KACC:17644.</title>
        <authorList>
            <person name="Kim M.K."/>
        </authorList>
    </citation>
    <scope>NUCLEOTIDE SEQUENCE [LARGE SCALE GENOMIC DNA]</scope>
    <source>
        <strain evidence="8 9">KACC:17644</strain>
    </source>
</reference>
<dbReference type="Proteomes" id="UP001549691">
    <property type="component" value="Unassembled WGS sequence"/>
</dbReference>
<dbReference type="PANTHER" id="PTHR43806">
    <property type="entry name" value="PEPTIDASE S8"/>
    <property type="match status" value="1"/>
</dbReference>
<dbReference type="PRINTS" id="PR00723">
    <property type="entry name" value="SUBTILISIN"/>
</dbReference>
<sequence length="798" mass="82857">MSDPSVGSDGTPRYTISGTVTLPDTAAVDSDSNDPAQVGWASNDTNATAQSLSTPVHLAGYLRQQGRGPAGKTSAAGDLQDIYKASLVAGQVIELSFDSNTSDNDIDLLLLDVSSASAVPVGASSSGSRRECIAITKDGSYYVMPWIVKGAAMYTLHISAANDGTTCTNGMSSTALFVNGELIAKEIEKNRVLPGPLSVQAVQAATSTSPKLLSVPSSSLAIASTGLTTQSFDSRDMDIEQAVSTLRYAKELMASGKYAYVEPNLRMERFASYAPSDPHYPDQFWHYNQINLPDAMDRINSFGISANLRPIVAVIDNGFVTTHPDLQPQIVSPYTFTESKTGPGADDLSLSNFHGTFVGGITSAVANNGLYGTGVAPMSLLMPIRYGDTAYHAIQAIRYAAGLSNSSGTLPARKADVINMSWGTGAACSAAYAEVVAQARAQNVVIVASAGNTTAPKETPPIVASPASCPGVISVGATRIFTDRWKYSAYGPALTLTAPGGDASGYVYSTTYDFATSSPSFFGWSGTSFASPHVAGVIALMRYVAPSLTVAQVDTLIATGRLTDDLGVPGRDDDFGQGLINARKSVDEAYALASGGSIPGAVVPLPASINFGSGQSSTTLKLALTASSSETVSSIVASSPAITIKAAVSVDAVTKIGDYTISVDRKLLPAGFSYPVLTVKTSARSFTVPLSVTKLSASTNPAATLGAVWVRATNLATNTVYMQRVDVSGGRYTWSLTSMRGGTYVLSASTDLDNDGRFCEAGEACGDYPGNGQTFEIGSNLTGLDFSMAPTLNTAASP</sequence>
<evidence type="ECO:0000256" key="3">
    <source>
        <dbReference type="ARBA" id="ARBA00022801"/>
    </source>
</evidence>
<evidence type="ECO:0000313" key="8">
    <source>
        <dbReference type="EMBL" id="MET7014189.1"/>
    </source>
</evidence>
<dbReference type="RefSeq" id="WP_354600649.1">
    <property type="nucleotide sequence ID" value="NZ_JBEWZI010000007.1"/>
</dbReference>
<feature type="active site" description="Charge relay system" evidence="5">
    <location>
        <position position="528"/>
    </location>
</feature>
<evidence type="ECO:0000256" key="2">
    <source>
        <dbReference type="ARBA" id="ARBA00022670"/>
    </source>
</evidence>
<keyword evidence="3 5" id="KW-0378">Hydrolase</keyword>
<dbReference type="InterPro" id="IPR000209">
    <property type="entry name" value="Peptidase_S8/S53_dom"/>
</dbReference>
<dbReference type="InterPro" id="IPR036852">
    <property type="entry name" value="Peptidase_S8/S53_dom_sf"/>
</dbReference>
<gene>
    <name evidence="8" type="ORF">ABXR19_08295</name>
</gene>
<dbReference type="Gene3D" id="2.60.120.380">
    <property type="match status" value="1"/>
</dbReference>
<dbReference type="Gene3D" id="3.40.50.200">
    <property type="entry name" value="Peptidase S8/S53 domain"/>
    <property type="match status" value="1"/>
</dbReference>
<organism evidence="8 9">
    <name type="scientific">Uliginosibacterium flavum</name>
    <dbReference type="NCBI Taxonomy" id="1396831"/>
    <lineage>
        <taxon>Bacteria</taxon>
        <taxon>Pseudomonadati</taxon>
        <taxon>Pseudomonadota</taxon>
        <taxon>Betaproteobacteria</taxon>
        <taxon>Rhodocyclales</taxon>
        <taxon>Zoogloeaceae</taxon>
        <taxon>Uliginosibacterium</taxon>
    </lineage>
</organism>
<evidence type="ECO:0000256" key="6">
    <source>
        <dbReference type="SAM" id="MobiDB-lite"/>
    </source>
</evidence>
<dbReference type="SUPFAM" id="SSF52743">
    <property type="entry name" value="Subtilisin-like"/>
    <property type="match status" value="1"/>
</dbReference>
<keyword evidence="4 5" id="KW-0720">Serine protease</keyword>